<feature type="domain" description="SUEL-type lectin" evidence="3">
    <location>
        <begin position="110"/>
        <end position="203"/>
    </location>
</feature>
<evidence type="ECO:0000313" key="4">
    <source>
        <dbReference type="Ensembl" id="ENSNMLP00000006363.1"/>
    </source>
</evidence>
<organism evidence="4 5">
    <name type="scientific">Neogobius melanostomus</name>
    <name type="common">round goby</name>
    <dbReference type="NCBI Taxonomy" id="47308"/>
    <lineage>
        <taxon>Eukaryota</taxon>
        <taxon>Metazoa</taxon>
        <taxon>Chordata</taxon>
        <taxon>Craniata</taxon>
        <taxon>Vertebrata</taxon>
        <taxon>Euteleostomi</taxon>
        <taxon>Actinopterygii</taxon>
        <taxon>Neopterygii</taxon>
        <taxon>Teleostei</taxon>
        <taxon>Neoteleostei</taxon>
        <taxon>Acanthomorphata</taxon>
        <taxon>Gobiaria</taxon>
        <taxon>Gobiiformes</taxon>
        <taxon>Gobioidei</taxon>
        <taxon>Gobiidae</taxon>
        <taxon>Benthophilinae</taxon>
        <taxon>Neogobiini</taxon>
        <taxon>Neogobius</taxon>
    </lineage>
</organism>
<dbReference type="PANTHER" id="PTHR46780">
    <property type="entry name" value="PROTEIN EVA-1"/>
    <property type="match status" value="1"/>
</dbReference>
<evidence type="ECO:0000256" key="2">
    <source>
        <dbReference type="ARBA" id="ARBA00022737"/>
    </source>
</evidence>
<dbReference type="Proteomes" id="UP000694523">
    <property type="component" value="Unplaced"/>
</dbReference>
<dbReference type="Gene3D" id="2.60.120.740">
    <property type="match status" value="2"/>
</dbReference>
<sequence>MNYYCYYLRTRLTHLKGFLQQSLTLNVSPADANHVIRIHEVDYGRQDYSTCAVGHSQCQVQNVFCSTPGATYRVAEACNGRQTCIVRASSSVFGEPCAGTAKYMQVSYFCERKSVARILCLSAPGKVIRVHAADYGRRNSQTCAAGRPASQLQNVHCLSSTPTYEVARTCNGRNICSISSSNPVYGDPCPGTDKYLHLSFYSVSVEFWLMSLRNKFSNSLLSFRNIDGCF</sequence>
<keyword evidence="5" id="KW-1185">Reference proteome</keyword>
<keyword evidence="1" id="KW-0430">Lectin</keyword>
<reference evidence="4" key="1">
    <citation type="submission" date="2025-08" db="UniProtKB">
        <authorList>
            <consortium name="Ensembl"/>
        </authorList>
    </citation>
    <scope>IDENTIFICATION</scope>
</reference>
<feature type="domain" description="SUEL-type lectin" evidence="3">
    <location>
        <begin position="17"/>
        <end position="111"/>
    </location>
</feature>
<name>A0A8C6SGS2_9GOBI</name>
<dbReference type="Ensembl" id="ENSNMLT00000007276.1">
    <property type="protein sequence ID" value="ENSNMLP00000006363.1"/>
    <property type="gene ID" value="ENSNMLG00000004628.1"/>
</dbReference>
<reference evidence="4" key="2">
    <citation type="submission" date="2025-09" db="UniProtKB">
        <authorList>
            <consortium name="Ensembl"/>
        </authorList>
    </citation>
    <scope>IDENTIFICATION</scope>
</reference>
<dbReference type="InterPro" id="IPR000922">
    <property type="entry name" value="Lectin_gal-bd_dom"/>
</dbReference>
<dbReference type="AlphaFoldDB" id="A0A8C6SGS2"/>
<proteinExistence type="predicted"/>
<accession>A0A8C6SGS2</accession>
<evidence type="ECO:0000256" key="1">
    <source>
        <dbReference type="ARBA" id="ARBA00022734"/>
    </source>
</evidence>
<dbReference type="Pfam" id="PF02140">
    <property type="entry name" value="SUEL_Lectin"/>
    <property type="match status" value="2"/>
</dbReference>
<evidence type="ECO:0000259" key="3">
    <source>
        <dbReference type="PROSITE" id="PS50228"/>
    </source>
</evidence>
<dbReference type="InterPro" id="IPR043159">
    <property type="entry name" value="Lectin_gal-bd_sf"/>
</dbReference>
<protein>
    <recommendedName>
        <fullName evidence="3">SUEL-type lectin domain-containing protein</fullName>
    </recommendedName>
</protein>
<keyword evidence="2" id="KW-0677">Repeat</keyword>
<dbReference type="GO" id="GO:0030246">
    <property type="term" value="F:carbohydrate binding"/>
    <property type="evidence" value="ECO:0007669"/>
    <property type="project" value="UniProtKB-KW"/>
</dbReference>
<dbReference type="PROSITE" id="PS50228">
    <property type="entry name" value="SUEL_LECTIN"/>
    <property type="match status" value="2"/>
</dbReference>
<evidence type="ECO:0000313" key="5">
    <source>
        <dbReference type="Proteomes" id="UP000694523"/>
    </source>
</evidence>